<dbReference type="CDD" id="cd19543">
    <property type="entry name" value="DCL_NRPS"/>
    <property type="match status" value="1"/>
</dbReference>
<dbReference type="PROSITE" id="PS50075">
    <property type="entry name" value="CARRIER"/>
    <property type="match status" value="4"/>
</dbReference>
<reference evidence="7 8" key="1">
    <citation type="submission" date="2016-10" db="EMBL/GenBank/DDBJ databases">
        <authorList>
            <person name="de Groot N.N."/>
        </authorList>
    </citation>
    <scope>NUCLEOTIDE SEQUENCE [LARGE SCALE GENOMIC DNA]</scope>
    <source>
        <strain evidence="7 8">JCM 11308</strain>
    </source>
</reference>
<dbReference type="InterPro" id="IPR020845">
    <property type="entry name" value="AMP-binding_CS"/>
</dbReference>
<dbReference type="RefSeq" id="WP_072843119.1">
    <property type="nucleotide sequence ID" value="NZ_FNAB01000001.1"/>
</dbReference>
<dbReference type="Pfam" id="PF00550">
    <property type="entry name" value="PP-binding"/>
    <property type="match status" value="4"/>
</dbReference>
<dbReference type="SUPFAM" id="SSF56801">
    <property type="entry name" value="Acetyl-CoA synthetase-like"/>
    <property type="match status" value="4"/>
</dbReference>
<dbReference type="FunFam" id="3.30.300.30:FF:000015">
    <property type="entry name" value="Nonribosomal peptide synthase SidD"/>
    <property type="match status" value="1"/>
</dbReference>
<evidence type="ECO:0000256" key="5">
    <source>
        <dbReference type="ARBA" id="ARBA00023194"/>
    </source>
</evidence>
<dbReference type="CDD" id="cd05930">
    <property type="entry name" value="A_NRPS"/>
    <property type="match status" value="1"/>
</dbReference>
<keyword evidence="4" id="KW-0677">Repeat</keyword>
<dbReference type="CDD" id="cd17646">
    <property type="entry name" value="A_NRPS_AB3403-like"/>
    <property type="match status" value="2"/>
</dbReference>
<dbReference type="STRING" id="168276.SAMN05444580_101614"/>
<dbReference type="GO" id="GO:0044550">
    <property type="term" value="P:secondary metabolite biosynthetic process"/>
    <property type="evidence" value="ECO:0007669"/>
    <property type="project" value="UniProtKB-ARBA"/>
</dbReference>
<dbReference type="GO" id="GO:0005829">
    <property type="term" value="C:cytosol"/>
    <property type="evidence" value="ECO:0007669"/>
    <property type="project" value="TreeGrafter"/>
</dbReference>
<organism evidence="7 8">
    <name type="scientific">Rhodococcus tukisamuensis</name>
    <dbReference type="NCBI Taxonomy" id="168276"/>
    <lineage>
        <taxon>Bacteria</taxon>
        <taxon>Bacillati</taxon>
        <taxon>Actinomycetota</taxon>
        <taxon>Actinomycetes</taxon>
        <taxon>Mycobacteriales</taxon>
        <taxon>Nocardiaceae</taxon>
        <taxon>Rhodococcus</taxon>
    </lineage>
</organism>
<keyword evidence="2" id="KW-0596">Phosphopantetheine</keyword>
<evidence type="ECO:0000256" key="1">
    <source>
        <dbReference type="ARBA" id="ARBA00001957"/>
    </source>
</evidence>
<dbReference type="GO" id="GO:0072330">
    <property type="term" value="P:monocarboxylic acid biosynthetic process"/>
    <property type="evidence" value="ECO:0007669"/>
    <property type="project" value="UniProtKB-ARBA"/>
</dbReference>
<dbReference type="FunFam" id="2.30.38.10:FF:000001">
    <property type="entry name" value="Non-ribosomal peptide synthetase PvdI"/>
    <property type="match status" value="1"/>
</dbReference>
<dbReference type="FunFam" id="3.30.300.30:FF:000010">
    <property type="entry name" value="Enterobactin synthetase component F"/>
    <property type="match status" value="3"/>
</dbReference>
<evidence type="ECO:0000313" key="7">
    <source>
        <dbReference type="EMBL" id="SDC69645.1"/>
    </source>
</evidence>
<dbReference type="Gene3D" id="3.30.559.10">
    <property type="entry name" value="Chloramphenicol acetyltransferase-like domain"/>
    <property type="match status" value="7"/>
</dbReference>
<dbReference type="FunFam" id="3.40.50.12780:FF:000012">
    <property type="entry name" value="Non-ribosomal peptide synthetase"/>
    <property type="match status" value="3"/>
</dbReference>
<evidence type="ECO:0000256" key="2">
    <source>
        <dbReference type="ARBA" id="ARBA00022450"/>
    </source>
</evidence>
<dbReference type="Proteomes" id="UP000199417">
    <property type="component" value="Unassembled WGS sequence"/>
</dbReference>
<evidence type="ECO:0000259" key="6">
    <source>
        <dbReference type="PROSITE" id="PS50075"/>
    </source>
</evidence>
<name>A0A1G6NR53_9NOCA</name>
<dbReference type="PANTHER" id="PTHR45527">
    <property type="entry name" value="NONRIBOSOMAL PEPTIDE SYNTHETASE"/>
    <property type="match status" value="1"/>
</dbReference>
<dbReference type="Pfam" id="PF00501">
    <property type="entry name" value="AMP-binding"/>
    <property type="match status" value="4"/>
</dbReference>
<dbReference type="InterPro" id="IPR006162">
    <property type="entry name" value="Ppantetheine_attach_site"/>
</dbReference>
<dbReference type="GO" id="GO:0017000">
    <property type="term" value="P:antibiotic biosynthetic process"/>
    <property type="evidence" value="ECO:0007669"/>
    <property type="project" value="UniProtKB-KW"/>
</dbReference>
<dbReference type="InterPro" id="IPR045851">
    <property type="entry name" value="AMP-bd_C_sf"/>
</dbReference>
<dbReference type="GO" id="GO:0043041">
    <property type="term" value="P:amino acid activation for nonribosomal peptide biosynthetic process"/>
    <property type="evidence" value="ECO:0007669"/>
    <property type="project" value="TreeGrafter"/>
</dbReference>
<dbReference type="Gene3D" id="3.30.300.30">
    <property type="match status" value="4"/>
</dbReference>
<evidence type="ECO:0000256" key="4">
    <source>
        <dbReference type="ARBA" id="ARBA00022737"/>
    </source>
</evidence>
<dbReference type="SMART" id="SM00823">
    <property type="entry name" value="PKS_PP"/>
    <property type="match status" value="4"/>
</dbReference>
<dbReference type="SUPFAM" id="SSF47336">
    <property type="entry name" value="ACP-like"/>
    <property type="match status" value="4"/>
</dbReference>
<dbReference type="InterPro" id="IPR009081">
    <property type="entry name" value="PP-bd_ACP"/>
</dbReference>
<dbReference type="InterPro" id="IPR010071">
    <property type="entry name" value="AA_adenyl_dom"/>
</dbReference>
<feature type="domain" description="Carrier" evidence="6">
    <location>
        <begin position="5127"/>
        <end position="5202"/>
    </location>
</feature>
<dbReference type="FunFam" id="3.40.50.980:FF:000001">
    <property type="entry name" value="Non-ribosomal peptide synthetase"/>
    <property type="match status" value="3"/>
</dbReference>
<dbReference type="InterPro" id="IPR001242">
    <property type="entry name" value="Condensation_dom"/>
</dbReference>
<proteinExistence type="predicted"/>
<dbReference type="Pfam" id="PF00668">
    <property type="entry name" value="Condensation"/>
    <property type="match status" value="7"/>
</dbReference>
<dbReference type="CDD" id="cd19540">
    <property type="entry name" value="LCL_NRPS-like"/>
    <property type="match status" value="1"/>
</dbReference>
<dbReference type="UniPathway" id="UPA00011"/>
<dbReference type="Gene3D" id="1.10.1200.10">
    <property type="entry name" value="ACP-like"/>
    <property type="match status" value="4"/>
</dbReference>
<dbReference type="InterPro" id="IPR036736">
    <property type="entry name" value="ACP-like_sf"/>
</dbReference>
<dbReference type="NCBIfam" id="TIGR01733">
    <property type="entry name" value="AA-adenyl-dom"/>
    <property type="match status" value="4"/>
</dbReference>
<feature type="domain" description="Carrier" evidence="6">
    <location>
        <begin position="966"/>
        <end position="1040"/>
    </location>
</feature>
<accession>A0A1G6NR53</accession>
<dbReference type="InterPro" id="IPR020806">
    <property type="entry name" value="PKS_PP-bd"/>
</dbReference>
<dbReference type="InterPro" id="IPR000873">
    <property type="entry name" value="AMP-dep_synth/lig_dom"/>
</dbReference>
<comment type="cofactor">
    <cofactor evidence="1">
        <name>pantetheine 4'-phosphate</name>
        <dbReference type="ChEBI" id="CHEBI:47942"/>
    </cofactor>
</comment>
<evidence type="ECO:0000256" key="3">
    <source>
        <dbReference type="ARBA" id="ARBA00022553"/>
    </source>
</evidence>
<feature type="domain" description="Carrier" evidence="6">
    <location>
        <begin position="4058"/>
        <end position="4133"/>
    </location>
</feature>
<keyword evidence="3" id="KW-0597">Phosphoprotein</keyword>
<dbReference type="Gene3D" id="3.30.559.30">
    <property type="entry name" value="Nonribosomal peptide synthetase, condensation domain"/>
    <property type="match status" value="7"/>
</dbReference>
<dbReference type="NCBIfam" id="TIGR01720">
    <property type="entry name" value="NRPS-para261"/>
    <property type="match status" value="2"/>
</dbReference>
<dbReference type="GO" id="GO:0008610">
    <property type="term" value="P:lipid biosynthetic process"/>
    <property type="evidence" value="ECO:0007669"/>
    <property type="project" value="UniProtKB-ARBA"/>
</dbReference>
<protein>
    <submittedName>
        <fullName evidence="7">Non-ribosomal peptide synthase domain TIGR01720/amino acid adenylation domain-containing protein</fullName>
    </submittedName>
</protein>
<dbReference type="InterPro" id="IPR025110">
    <property type="entry name" value="AMP-bd_C"/>
</dbReference>
<dbReference type="InterPro" id="IPR023213">
    <property type="entry name" value="CAT-like_dom_sf"/>
</dbReference>
<dbReference type="FunFam" id="1.10.1200.10:FF:000016">
    <property type="entry name" value="Non-ribosomal peptide synthase"/>
    <property type="match status" value="2"/>
</dbReference>
<dbReference type="SUPFAM" id="SSF52777">
    <property type="entry name" value="CoA-dependent acyltransferases"/>
    <property type="match status" value="14"/>
</dbReference>
<dbReference type="PANTHER" id="PTHR45527:SF1">
    <property type="entry name" value="FATTY ACID SYNTHASE"/>
    <property type="match status" value="1"/>
</dbReference>
<keyword evidence="5" id="KW-0045">Antibiotic biosynthesis</keyword>
<dbReference type="Gene3D" id="2.30.38.10">
    <property type="entry name" value="Luciferase, Domain 3"/>
    <property type="match status" value="4"/>
</dbReference>
<keyword evidence="8" id="KW-1185">Reference proteome</keyword>
<sequence>MASLHGSTAPAQATGSWLPVTAAQSEVWVAQQLAPQSAAYNIALTVEVNGPLDIARAIESLYLTIRRAEALHVRFAVGPDDVLRQQRLDPEAWTLKVVDLRALPDAAAAARDWVERDMQTVAELESDEALFTQAILRIDDEVTWWYQRYHHSIVDGYGIVLLVDEVVGRQEHPDLLFDERDWSLQTAIDADVEYRASRRFQADREHWLQWLADAPEPPVLLPPAPDPAAPPIKASVELDAETVADLYRFADAQGIRRTRVPFAMIAAYLHRVSGQSDLMLSVPLTGRTGRALRNLPSMASTILPMRLQVDGDSTLAALTAHLDQALIGLLRHGRYRGEDLAREMRALDPSRRLFGPGINIVLFEHSMTFGGSPAFPQNMVTGAIGELDFTVQRGQGGESIRIDLRVGAGLEEDLERHRAQLAEFLGQLVAEPQAPFSRFDVMSDEQRRRVVVDFNDTAQPQDSHTVPELFAAQVAATPDAEALVAGETRLTYRQLGARVNQLARHLLERGLRPEEVVAVGVPRSAEMVVGLLAVMTAGGAFVPLDPAWPLDRRTQVLADAGARLVLTGPGGVDASADAGVPVDLADWAHEGLASGPLDVAIDGRSLAYVIFTSGSTGRPKGAMIRHEAICARLGWQVAEVLGFGADDASLFKAPLSFDISVNEVLLPLVSGGRLVVAESGGERDAQYLLDLIDRERVTFVYLVSSMLSVLLDLAEGTPALDGLRHVWCGGEVLTPELFDRFRRQLTTTLYHGYGPAEATIGVSHVIYRDRAERIASSIGRPNPNTELYVLDARLRPVPPGVGGELYAAGYLLGRGYVGAPALTSSRFVANPFSVNGTRLYRTGDLARWAEDGTLDFIGRADNQVKIRGMRLELEDVEAALATHPAVRQCAVLVREQAGAKYLAGYVVADGGVEPDALRAWAAAKLPEYMVPTAVVVMDRFPLTANGKLDRRALPEPDLRAGLSGLAPRTELERQLATVVAGVLGQETVGVTDDFFALGGDSIVAIQLVNQARAAGLHFSAREVFALRTVEALAREVEGRAAAEVDVLDVPTGEVPATPIVARTQAQGEAVARFHQAVQVRTPSGLTEDTVRAALQAVLDRHPALRARLDRGENWVLRVPEPGVPDAAELVRTVPAAALGEAVAQEAAAALGKLDPDAGVMLQAVWFDGGDRPGRLLLVVNHLVVDGVSWRILLEDLARAALGAPLDPVSGTSLRRWAQLLEERARGGAFDDELDFWRTVTATADPMLGARHSDPALDTCGAAESLTVELRPELTAPLLGAVPAAFGGQVNDVLLTALAATLASWRAGDSSGAQADSSREGSNEVLVDLEGHGREEDAAGRRVDLGRTVGWFTSLFPVRLDAGPLADLSDPAALAGALKAVKEQLRAVPGNGIGYGALRYLSAAGAELAAGAEPQVLFNYLGRVTAGADADWLPVAMDGANDPDAPMGHAIEFNAIAEDGPDGPTLRTTITWAPGLFPAARITALSEAWTAVLGTLAASAPFGGHTPADFPHARLRQADVDQLEDTVADLVDVLPMTPLQEGIYFHSAFETEHSDPYVVQQVIELTGPVDPQALHAALQTVVDRHAALRAGLHAVSDGRVVQVVSGGARVPMDAVDLRGLGADEVASRVRQILADERVRGFDLEQAPLLRYVLVQRDGASEATGEVTADEHLLLQSIHHIVADGWSVPVMLRELMALYAPAGSTPAALPAPEPYRNYLGWLGSRDRDASIEVWRAALDGVDEPTALGGAERGTEFGVREIKVNLSAAQTADLIAFGRARGLTLSTLVHGAWGLLLGRLTKRRDVLFGSTVSGRGGDLRGIETMVGLFINTVPARLRYRAEESAAAALARWQDEQSVLLEHQYIGLSELRRLTGLQELFDTLVVFENYPIGEGAVADATGSLEITGITFEENPPYPVTLIVAPGDELRLEVKYQAAVVDSATAGRLADGMVSFLSELVRDGDRPVSALALVTEAERNELEASWVASGATAEARTLTDLLDEQAARTPDAIAVEFEGDTLTYAELHARANRLAHELVDRGVGPESLVAVAIGRSLELMVALLAVGKAGGAYLPLDLDYPADRLSYMLADAAPVCVLTDGDPFDTGLPVLTVDLTEALGDSDALPSGAPAMAGHPAYVIYTSGSTGRPKGVLVAHEAIVNRLLWMQNENPLTDGDRVLQKTPSSFDVSVPEFFGPLIAGATVVLARPGGHKDPGYLAGLIAERGISRAHFVPSMLDLFLAEPGAAACTALRVVACSGEALSAAAARRFAEVLPGVRLDNLYGPTEAAVEVSYFFGAQAVSSTAHGVPIGAPVANTRLYVLDQYLNLVPPGAEGELYLSGPQLARGYLGRAALTADRFVADPFVAGARMYRTGDLVRSVAWASEATGDVTAELEYVGRADDQVKLRGFRIELGEIEAALLADPSVAHAAVLVREDRPGQQRLVAYVVPAGPVRTSGARGDQRYAHALAASLPEYMVPSAFVELDSLPLSPSGKLDRKALPAPDFSAAVSESAPGTGTEGRIAAQFAEVLGLDRVGTGDDFFTLGGDSILAIRLVNLARRDGVTLTPRQIFEQRTPAAIARLVGEAAPVADAAAPAAAVADGIGEVIPLPVVHRLSEWSGGTDRFNQAVLLHTPAGADERVLRDALQALLDHHDGLRVRLTRHAPGVWSTVTTEPGSVSAASIFTAVDVRDPESLRGIVTAQSEAATDRLDPESGVMLQAVWFDAGPEVTGRLLIVAHHLVVDGVSWRILLEDLAMANVAAASGQDAALDPVGTSLRGFGRIVAEQAQGAERLAELAHWTAVTAPGAALVPEVSGHATIGTGSQHRVSLSVDDTAAALTTVPALAHADVTDVLLSALRIAVSRWHRDTGRAASDLLVDLERHGREELAPGVDLSRTVGWFTSISPVRLRAGDRPLDVLKDVKERLRDAPDGGVGFGMLRYANARTAGLLAARAESQVLFNYLGRMPSADLGIAVPWAPAPETGSLSTDPDADMGGPYLLIVNAICEDTADGPVLTANFGRSELGLTEADGEALSQGWAQALRELVETAERHDGPGVLTPSDVTLVTLTQDELDLIAERSPAGVDAVWPLSPLQEGLYFQATFDEGADIYTAQFSLDFEHRLDIERLAAALRTLQRRNPTLRAGFLSDGLTTPVQFVTADLDVPIVEFDLRELTEAEREAHAAELSATDRLTPFDLTAPPLWRAMVIRLGDDRDRLVVNRQFLLWDGWSNGIVVSQLLALYEAAGDDSGFPTATGGFDDYLGWLRDRDSETGRAEWRRALAGLEEPTLLGSTVAGAPALPGRRDTVLTAELGERLRARASASGVTFNAVLSGALALVLGAETGRDDVVFGITVAGRPPEVEGLDTVAGLFLNTVPVRTTLRPAERVEDLLRRSQSERLCLMPHDYLGLATIGRESDHRQLFDVLYVLQNFVDENQVSALNSAHDISGGDSVDHTHYPLTVVVTPGNRVKIKFEFRPEAVAETTVESMLARFVGLLELFADDVSAPVGSLDLSLPGERAALASRSAERELPESTIADLFAEAAARTPDEVALVFGSQSVTYRDLDGRINAMARLLLAHGAGPERIVALGLPRSVEMVVALFAVLRTGSAYLPLELDHPADRLVGMLDDARPVVLVTTVAVGETLAGFEGAAIVLDGVTSEDHGTGPLTDAELGGFAPGTPGRLDHPAYVIYTSGSTGKPKGVVTGYRGLTNMQFNHRAEIFDPTIEMTGGRRLRIAHTVSFAFDMSWEELLWLVEGHEVHICDENLRRDAESLVAYCNSHRIDVVNVTPTYAQHLFEEGLLDDGPGEHRPPLVLLGGEAVPDSVWSRLRDTDGTFGYNLYGPTEYTINTLGGGTSDSVTPTVGRPIWNTRAHILDSWLRPVADGVAGELYIAGIGLARGYLDRFGLTAERFVADPFTAGGRMYRTGDLVRRRVDDASGATGEFSAVIDFLGRTDDQVKIRGHRVELGEIESVLAGLDGVRQCAVIAAPGPGGVKRLVAYVVPCGPVDGFGSQHGQKYAQALRACLPDYMVPAAFVPTDTLPMTVNGKLDVRALPPVPDAVGSGSRGAEDHIEQVLCELFGEVLDVAELGVEDSFFDLGGHSLLATRLISRARSALSTELTMRDLFEAPSVAELAARVRDRGDAVRPVLAPAVRPEHLPMSSAQQRLWLMQQIEGGSVSPDGVPAAAAYNFPIVLRLKGELDAGLFATALADVVGRHESLRTVFGEVDGRPVQRVLDEATPELTVLDGTEAEIAGLVRGAVLRPFDLTREIPVRGTVIRLDAHDHVLALVLHHIATDEWSDRPFLRDLMLAYASRAHGQAPQWEPLAVQYADYTLWQRELLGDAADPDSVLSKQLSYWERTLSGAPEELTLPTDRARPARPSFAGSAIELDLDPRTTAALRALAAESGASMFMVLHAAAAALLHRIGAGDDLPLGAPIAGRTEQGLDELVGFFVNTLVLRTDVSGNPTFGELLGRVRELDLAAFTHADVPFESVVERLNPARTLARNPLFQVMVGYHSRAADITGSTEFPRAGGREGAGLTLEPVPLQERTAKFDLVFNFTEFLDENRIALRLEFGADLFDESTADAIARRQLALLDAVAQDPSTPIGAVDVFLPGERDLVLVEFNDTRREVPEETLDASFARWVAATPAATAALDEHGSMTYAELDERSDRIAAVLAGRGVGAESVVGLAVPRSVDMVASVLAVLKLGAAYLPLDLSHPADRISYMLADSNAGVLLSTAQESARIEEAPGLGRVLLDEPGTVAALAAAVKPATTVPDGIDHAAYVIYTSGSTGRPKGVVVSHEGISSLVATAEDRMKLVPGSTVLQFASVGFDVAVFELSMALCTGSRLVIVPDRSRVAGPELTDFMHEHEVTHAIIPPSLMAALPPGALVPAGCTVLVGTETVPPDLIGRWAERLNLLAAYGLTEATVNNTLWQAQPGWNQAVPIGIPDPNEQAFVLDARLRPVPVGVAGELYIAGRGLARGYLGKPALTAGRFVANPFGPGRMYRTGDLARWRAEGNIDFLGRVDDQVKIRGFRIELGEIIAALADSPGVNQSAVVADRDGAIARLIGYVVPLEGAAVDPAAVRAHVASSLPDYMVPSVVIVLDGPLPLTPNGKLDRKALPAPDWAELTGDVAPRTERERVIAGLFAEILHLPSVGVHDNFFDLGGHSMASMQLVGRVRTELGAQLSIREVFDAPTVAELAELTVVDAGGRPALTPAASATDALAPVQRRQWSVYRDTGTASHALSLYPHHRLDADALARALELVVSRHQPLRTAFTADGVEVRGVPVAGPRLEVLDAGDGDLAALVFELAQRPTDLTEHAPLRVTLVETADGRQALLLVMQYLAVDEWSVVPLLGELLAGYVSLVAGSEPELPALPVGYSDYVAWTDSVLGDADDESSRYTTQLGYWRERLAGLPERLSLPGERPARPAGGDLVGLPIDEALHADIDALARRTGTSMFMVLQAALAAVLTEFGVGEDLPIGSLVAGRPEEALSGLIGCFFNTVVLRTDTSGDPTFAELLGRVRASNLAALDHQDIGFEDVATALGGEVMRPQVMIVHHEQASLDAVDGVFGPLLPVPVGVPVADLTLSFYEPVGRGPVHAYLGYRTDVLDADVVAELADRLSALLRAVCADEGHQLGQIGRPQGVGMQI</sequence>
<dbReference type="PROSITE" id="PS00012">
    <property type="entry name" value="PHOSPHOPANTETHEINE"/>
    <property type="match status" value="4"/>
</dbReference>
<feature type="domain" description="Carrier" evidence="6">
    <location>
        <begin position="2507"/>
        <end position="2581"/>
    </location>
</feature>
<dbReference type="EMBL" id="FNAB01000001">
    <property type="protein sequence ID" value="SDC69645.1"/>
    <property type="molecule type" value="Genomic_DNA"/>
</dbReference>
<gene>
    <name evidence="7" type="ORF">SAMN05444580_101614</name>
</gene>
<dbReference type="Gene3D" id="3.40.50.980">
    <property type="match status" value="8"/>
</dbReference>
<dbReference type="GO" id="GO:0031177">
    <property type="term" value="F:phosphopantetheine binding"/>
    <property type="evidence" value="ECO:0007669"/>
    <property type="project" value="InterPro"/>
</dbReference>
<dbReference type="NCBIfam" id="NF003417">
    <property type="entry name" value="PRK04813.1"/>
    <property type="match status" value="4"/>
</dbReference>
<dbReference type="InterPro" id="IPR010060">
    <property type="entry name" value="NRPS_synth"/>
</dbReference>
<dbReference type="PROSITE" id="PS00455">
    <property type="entry name" value="AMP_BINDING"/>
    <property type="match status" value="4"/>
</dbReference>
<dbReference type="GO" id="GO:0003824">
    <property type="term" value="F:catalytic activity"/>
    <property type="evidence" value="ECO:0007669"/>
    <property type="project" value="InterPro"/>
</dbReference>
<evidence type="ECO:0000313" key="8">
    <source>
        <dbReference type="Proteomes" id="UP000199417"/>
    </source>
</evidence>
<dbReference type="Pfam" id="PF13193">
    <property type="entry name" value="AMP-binding_C"/>
    <property type="match status" value="4"/>
</dbReference>